<gene>
    <name evidence="3" type="ORF">IAD22_02390</name>
</gene>
<dbReference type="GO" id="GO:0003677">
    <property type="term" value="F:DNA binding"/>
    <property type="evidence" value="ECO:0007669"/>
    <property type="project" value="InterPro"/>
</dbReference>
<dbReference type="AlphaFoldDB" id="A0A9D1S7I5"/>
<organism evidence="3 4">
    <name type="scientific">Candidatus Limousia pullorum</name>
    <dbReference type="NCBI Taxonomy" id="2840860"/>
    <lineage>
        <taxon>Bacteria</taxon>
        <taxon>Bacillati</taxon>
        <taxon>Bacillota</taxon>
        <taxon>Clostridia</taxon>
        <taxon>Eubacteriales</taxon>
        <taxon>Oscillospiraceae</taxon>
        <taxon>Oscillospiraceae incertae sedis</taxon>
        <taxon>Candidatus Limousia</taxon>
    </lineage>
</organism>
<dbReference type="Pfam" id="PF00239">
    <property type="entry name" value="Resolvase"/>
    <property type="match status" value="1"/>
</dbReference>
<protein>
    <submittedName>
        <fullName evidence="3">Recombinase family protein</fullName>
    </submittedName>
</protein>
<dbReference type="InterPro" id="IPR011109">
    <property type="entry name" value="DNA_bind_recombinase_dom"/>
</dbReference>
<evidence type="ECO:0000259" key="1">
    <source>
        <dbReference type="PROSITE" id="PS51736"/>
    </source>
</evidence>
<dbReference type="InterPro" id="IPR006119">
    <property type="entry name" value="Resolv_N"/>
</dbReference>
<dbReference type="SUPFAM" id="SSF53041">
    <property type="entry name" value="Resolvase-like"/>
    <property type="match status" value="1"/>
</dbReference>
<dbReference type="Pfam" id="PF07508">
    <property type="entry name" value="Recombinase"/>
    <property type="match status" value="1"/>
</dbReference>
<evidence type="ECO:0000313" key="4">
    <source>
        <dbReference type="Proteomes" id="UP000824118"/>
    </source>
</evidence>
<dbReference type="PROSITE" id="PS51736">
    <property type="entry name" value="RECOMBINASES_3"/>
    <property type="match status" value="1"/>
</dbReference>
<proteinExistence type="predicted"/>
<dbReference type="InterPro" id="IPR038109">
    <property type="entry name" value="DNA_bind_recomb_sf"/>
</dbReference>
<dbReference type="Gene3D" id="3.40.50.1390">
    <property type="entry name" value="Resolvase, N-terminal catalytic domain"/>
    <property type="match status" value="1"/>
</dbReference>
<dbReference type="PANTHER" id="PTHR30461:SF23">
    <property type="entry name" value="DNA RECOMBINASE-RELATED"/>
    <property type="match status" value="1"/>
</dbReference>
<dbReference type="GO" id="GO:0000150">
    <property type="term" value="F:DNA strand exchange activity"/>
    <property type="evidence" value="ECO:0007669"/>
    <property type="project" value="InterPro"/>
</dbReference>
<dbReference type="Proteomes" id="UP000824118">
    <property type="component" value="Unassembled WGS sequence"/>
</dbReference>
<name>A0A9D1S7I5_9FIRM</name>
<accession>A0A9D1S7I5</accession>
<feature type="domain" description="Recombinase" evidence="2">
    <location>
        <begin position="162"/>
        <end position="305"/>
    </location>
</feature>
<reference evidence="3" key="1">
    <citation type="submission" date="2020-10" db="EMBL/GenBank/DDBJ databases">
        <authorList>
            <person name="Gilroy R."/>
        </authorList>
    </citation>
    <scope>NUCLEOTIDE SEQUENCE</scope>
    <source>
        <strain evidence="3">ChiGjej1B1-1684</strain>
    </source>
</reference>
<dbReference type="PANTHER" id="PTHR30461">
    <property type="entry name" value="DNA-INVERTASE FROM LAMBDOID PROPHAGE"/>
    <property type="match status" value="1"/>
</dbReference>
<comment type="caution">
    <text evidence="3">The sequence shown here is derived from an EMBL/GenBank/DDBJ whole genome shotgun (WGS) entry which is preliminary data.</text>
</comment>
<dbReference type="PROSITE" id="PS51737">
    <property type="entry name" value="RECOMBINASE_DNA_BIND"/>
    <property type="match status" value="1"/>
</dbReference>
<dbReference type="EMBL" id="DVNG01000033">
    <property type="protein sequence ID" value="HIU49851.1"/>
    <property type="molecule type" value="Genomic_DNA"/>
</dbReference>
<dbReference type="Gene3D" id="3.90.1750.20">
    <property type="entry name" value="Putative Large Serine Recombinase, Chain B, Domain 2"/>
    <property type="match status" value="1"/>
</dbReference>
<dbReference type="CDD" id="cd00338">
    <property type="entry name" value="Ser_Recombinase"/>
    <property type="match status" value="1"/>
</dbReference>
<dbReference type="InterPro" id="IPR036162">
    <property type="entry name" value="Resolvase-like_N_sf"/>
</dbReference>
<evidence type="ECO:0000259" key="2">
    <source>
        <dbReference type="PROSITE" id="PS51737"/>
    </source>
</evidence>
<evidence type="ECO:0000313" key="3">
    <source>
        <dbReference type="EMBL" id="HIU49851.1"/>
    </source>
</evidence>
<dbReference type="InterPro" id="IPR050639">
    <property type="entry name" value="SSR_resolvase"/>
</dbReference>
<reference evidence="3" key="2">
    <citation type="journal article" date="2021" name="PeerJ">
        <title>Extensive microbial diversity within the chicken gut microbiome revealed by metagenomics and culture.</title>
        <authorList>
            <person name="Gilroy R."/>
            <person name="Ravi A."/>
            <person name="Getino M."/>
            <person name="Pursley I."/>
            <person name="Horton D.L."/>
            <person name="Alikhan N.F."/>
            <person name="Baker D."/>
            <person name="Gharbi K."/>
            <person name="Hall N."/>
            <person name="Watson M."/>
            <person name="Adriaenssens E.M."/>
            <person name="Foster-Nyarko E."/>
            <person name="Jarju S."/>
            <person name="Secka A."/>
            <person name="Antonio M."/>
            <person name="Oren A."/>
            <person name="Chaudhuri R.R."/>
            <person name="La Ragione R."/>
            <person name="Hildebrand F."/>
            <person name="Pallen M.J."/>
        </authorList>
    </citation>
    <scope>NUCLEOTIDE SEQUENCE</scope>
    <source>
        <strain evidence="3">ChiGjej1B1-1684</strain>
    </source>
</reference>
<dbReference type="SMART" id="SM00857">
    <property type="entry name" value="Resolvase"/>
    <property type="match status" value="1"/>
</dbReference>
<feature type="domain" description="Resolvase/invertase-type recombinase catalytic" evidence="1">
    <location>
        <begin position="2"/>
        <end position="154"/>
    </location>
</feature>
<sequence>MSYCMYLRKSRADEQADISNRFDTLQRHEDILFELSKKLGLKIEKIFREIVSGDSIEARPVMQELLFQVEKKLWNGVFVIEVERLARGDTVDQGVVARTFKYSKTKIITPIKIYDPCDEFDEEYFEFGLFMSRREYKVINRRLQRGRLSSVREGKYTGSIAPYGYRKIKLKGEKGFTLEIDEDKAAVVKLIFNLFLNGTEILEKYEPLGISKISRYLNSNNIPSPSGKKWSPSSVYGILTNPVYCGQIRWNYRPALKSVTMGKMKTERPRNSPEKYMLTSGLHEKIIDKDVFIKTQEKISACHRPPVNRSKTIKNPLAGLVICEKCGAKMVRKPACTGDYLVCPKNCGNVSCLLSLAEKKILNAVDFWAKGYEVRLNKSPKNTPVQEESLRCLSVLNLENNLKKLQNQLEKVYSLFEQGIYSKEVFDMRKNKLATEISEIKKLLSVTQNQNPPQKDEEIIFEPVKITEIYQKTTDPKIKNDILKELLFKVEYKKEKSARWHCSPDAFEITVYPKLPKR</sequence>